<sequence>MLNDLDDTCEAQFQDEEEEFFESETKIMAEEIVTETINFAIELLAAEIREAEIARRLEECQAEISSENLVRPSEVRKSQRFSKNSKSQAKKPQPEASNLINQTASGEQPELKEEPEQSKDVVSNTDAADCKKEAVSEWKKGENEEKEEKTESEIEALESFEQASAERTTTNNSSSEIPDSAEKKEQSKTEINTNKDEKVQGSPKSEEPKTTEIISSPEAPKSILLFPLPSPRKSLDGEVALVTGAGSGLGAGVSKQLAAKGVTVICWDVNVKGNIETVNEINNSGGKAFAFKCDVSNREEVYAVAKESVKVAGDVTILVNNAGVVGGKSLIDSDDRMILKTFEVNAISHFWTTKAFLPKMMEKNKGHIVSIASAAGYFAVPGLTDYCASKAAAAHFADTLSMEMFRDNKDIKVSWICPYAINTGFFDGFQANRPLVSAILEPQSVIDDIVKAIETDADKVLLPGRLTALDFCQAIFPRKAFLHLCKWGGNFESMNTFRGRQKTQ</sequence>
<dbReference type="CDD" id="cd05339">
    <property type="entry name" value="17beta-HSDXI-like_SDR_c"/>
    <property type="match status" value="1"/>
</dbReference>
<dbReference type="SUPFAM" id="SSF51735">
    <property type="entry name" value="NAD(P)-binding Rossmann-fold domains"/>
    <property type="match status" value="1"/>
</dbReference>
<dbReference type="InterPro" id="IPR002347">
    <property type="entry name" value="SDR_fam"/>
</dbReference>
<dbReference type="PRINTS" id="PR00080">
    <property type="entry name" value="SDRFAMILY"/>
</dbReference>
<feature type="compositionally biased region" description="Basic and acidic residues" evidence="3">
    <location>
        <begin position="109"/>
        <end position="119"/>
    </location>
</feature>
<dbReference type="PANTHER" id="PTHR24322:SF736">
    <property type="entry name" value="RETINOL DEHYDROGENASE 10"/>
    <property type="match status" value="1"/>
</dbReference>
<reference evidence="4 5" key="1">
    <citation type="submission" date="2021-04" db="EMBL/GenBank/DDBJ databases">
        <authorList>
            <person name="Bliznina A."/>
        </authorList>
    </citation>
    <scope>NUCLEOTIDE SEQUENCE [LARGE SCALE GENOMIC DNA]</scope>
</reference>
<dbReference type="InterPro" id="IPR036291">
    <property type="entry name" value="NAD(P)-bd_dom_sf"/>
</dbReference>
<proteinExistence type="inferred from homology"/>
<dbReference type="Pfam" id="PF00106">
    <property type="entry name" value="adh_short"/>
    <property type="match status" value="1"/>
</dbReference>
<organism evidence="4 5">
    <name type="scientific">Oikopleura dioica</name>
    <name type="common">Tunicate</name>
    <dbReference type="NCBI Taxonomy" id="34765"/>
    <lineage>
        <taxon>Eukaryota</taxon>
        <taxon>Metazoa</taxon>
        <taxon>Chordata</taxon>
        <taxon>Tunicata</taxon>
        <taxon>Appendicularia</taxon>
        <taxon>Copelata</taxon>
        <taxon>Oikopleuridae</taxon>
        <taxon>Oikopleura</taxon>
    </lineage>
</organism>
<accession>A0ABN7SRJ9</accession>
<feature type="region of interest" description="Disordered" evidence="3">
    <location>
        <begin position="135"/>
        <end position="154"/>
    </location>
</feature>
<feature type="compositionally biased region" description="Polar residues" evidence="3">
    <location>
        <begin position="161"/>
        <end position="177"/>
    </location>
</feature>
<dbReference type="InterPro" id="IPR020904">
    <property type="entry name" value="Sc_DH/Rdtase_CS"/>
</dbReference>
<feature type="compositionally biased region" description="Basic and acidic residues" evidence="3">
    <location>
        <begin position="135"/>
        <end position="152"/>
    </location>
</feature>
<dbReference type="PROSITE" id="PS00061">
    <property type="entry name" value="ADH_SHORT"/>
    <property type="match status" value="1"/>
</dbReference>
<feature type="region of interest" description="Disordered" evidence="3">
    <location>
        <begin position="161"/>
        <end position="218"/>
    </location>
</feature>
<dbReference type="PRINTS" id="PR00081">
    <property type="entry name" value="GDHRDH"/>
</dbReference>
<comment type="similarity">
    <text evidence="1">Belongs to the short-chain dehydrogenases/reductases (SDR) family.</text>
</comment>
<evidence type="ECO:0000256" key="2">
    <source>
        <dbReference type="ARBA" id="ARBA00023002"/>
    </source>
</evidence>
<feature type="region of interest" description="Disordered" evidence="3">
    <location>
        <begin position="69"/>
        <end position="130"/>
    </location>
</feature>
<dbReference type="Gene3D" id="3.40.50.720">
    <property type="entry name" value="NAD(P)-binding Rossmann-like Domain"/>
    <property type="match status" value="1"/>
</dbReference>
<feature type="compositionally biased region" description="Basic and acidic residues" evidence="3">
    <location>
        <begin position="180"/>
        <end position="210"/>
    </location>
</feature>
<keyword evidence="5" id="KW-1185">Reference proteome</keyword>
<dbReference type="Proteomes" id="UP001158576">
    <property type="component" value="Chromosome 1"/>
</dbReference>
<name>A0ABN7SRJ9_OIKDI</name>
<feature type="compositionally biased region" description="Polar residues" evidence="3">
    <location>
        <begin position="95"/>
        <end position="106"/>
    </location>
</feature>
<evidence type="ECO:0000313" key="4">
    <source>
        <dbReference type="EMBL" id="CAG5103734.1"/>
    </source>
</evidence>
<dbReference type="PANTHER" id="PTHR24322">
    <property type="entry name" value="PKSB"/>
    <property type="match status" value="1"/>
</dbReference>
<evidence type="ECO:0000256" key="1">
    <source>
        <dbReference type="ARBA" id="ARBA00006484"/>
    </source>
</evidence>
<protein>
    <submittedName>
        <fullName evidence="4">Oidioi.mRNA.OKI2018_I69.chr1.g911.t1.cds</fullName>
    </submittedName>
</protein>
<keyword evidence="2" id="KW-0560">Oxidoreductase</keyword>
<evidence type="ECO:0000313" key="5">
    <source>
        <dbReference type="Proteomes" id="UP001158576"/>
    </source>
</evidence>
<evidence type="ECO:0000256" key="3">
    <source>
        <dbReference type="SAM" id="MobiDB-lite"/>
    </source>
</evidence>
<gene>
    <name evidence="4" type="ORF">OKIOD_LOCUS9676</name>
</gene>
<dbReference type="EMBL" id="OU015566">
    <property type="protein sequence ID" value="CAG5103734.1"/>
    <property type="molecule type" value="Genomic_DNA"/>
</dbReference>